<evidence type="ECO:0000313" key="2">
    <source>
        <dbReference type="EMBL" id="CDO93847.1"/>
    </source>
</evidence>
<feature type="region of interest" description="Disordered" evidence="1">
    <location>
        <begin position="87"/>
        <end position="113"/>
    </location>
</feature>
<accession>A0A0A8L4Q0</accession>
<name>A0A0A8L4Q0_9SACH</name>
<evidence type="ECO:0000256" key="1">
    <source>
        <dbReference type="SAM" id="MobiDB-lite"/>
    </source>
</evidence>
<organism evidence="2 3">
    <name type="scientific">Kluyveromyces dobzhanskii CBS 2104</name>
    <dbReference type="NCBI Taxonomy" id="1427455"/>
    <lineage>
        <taxon>Eukaryota</taxon>
        <taxon>Fungi</taxon>
        <taxon>Dikarya</taxon>
        <taxon>Ascomycota</taxon>
        <taxon>Saccharomycotina</taxon>
        <taxon>Saccharomycetes</taxon>
        <taxon>Saccharomycetales</taxon>
        <taxon>Saccharomycetaceae</taxon>
        <taxon>Kluyveromyces</taxon>
    </lineage>
</organism>
<keyword evidence="3" id="KW-1185">Reference proteome</keyword>
<gene>
    <name evidence="2" type="ORF">KLDO_g2136</name>
</gene>
<dbReference type="OrthoDB" id="4035763at2759"/>
<dbReference type="AlphaFoldDB" id="A0A0A8L4Q0"/>
<comment type="caution">
    <text evidence="2">The sequence shown here is derived from an EMBL/GenBank/DDBJ whole genome shotgun (WGS) entry which is preliminary data.</text>
</comment>
<proteinExistence type="predicted"/>
<reference evidence="2 3" key="1">
    <citation type="submission" date="2014-03" db="EMBL/GenBank/DDBJ databases">
        <title>The genome of Kluyveromyces dobzhanskii.</title>
        <authorList>
            <person name="Nystedt B."/>
            <person name="Astrom S."/>
        </authorList>
    </citation>
    <scope>NUCLEOTIDE SEQUENCE [LARGE SCALE GENOMIC DNA]</scope>
    <source>
        <strain evidence="2 3">CBS 2104</strain>
    </source>
</reference>
<dbReference type="EMBL" id="CCBQ010000027">
    <property type="protein sequence ID" value="CDO93847.1"/>
    <property type="molecule type" value="Genomic_DNA"/>
</dbReference>
<dbReference type="InterPro" id="IPR016098">
    <property type="entry name" value="CAP/MinC_C"/>
</dbReference>
<protein>
    <submittedName>
        <fullName evidence="2">WGS project CCBQ000000000 data, contig 00102</fullName>
    </submittedName>
</protein>
<sequence>MSRLGSIDTDGTVDIKGLSSEFAKLYEELECQVEQNQNIEKCKTDLASILRQLTSVAHSLSHFDQELYSTKIDLLLKKITTKQLQASTNDDRRQRWKSRARPSVKPPAVTATTLPSDDKRGATCSITSDTTIEYELSKSSYRNLKNCKLVYHGTKLLREFATLAVQDVENSVVYFDVLPFNQGSLLLERFKNSRIVIVTPKGSNLQIRLHEMDHCQLYIRKEQADQVQDVIIEDFSNCVFHEASEKSIHIHNFNQLDYQNKESNDGYTFGDFPFDA</sequence>
<dbReference type="Proteomes" id="UP000031516">
    <property type="component" value="Unassembled WGS sequence"/>
</dbReference>
<evidence type="ECO:0000313" key="3">
    <source>
        <dbReference type="Proteomes" id="UP000031516"/>
    </source>
</evidence>
<dbReference type="Gene3D" id="2.160.20.70">
    <property type="match status" value="1"/>
</dbReference>